<dbReference type="InterPro" id="IPR003598">
    <property type="entry name" value="Ig_sub2"/>
</dbReference>
<dbReference type="SUPFAM" id="SSF48726">
    <property type="entry name" value="Immunoglobulin"/>
    <property type="match status" value="6"/>
</dbReference>
<dbReference type="PROSITE" id="PS50835">
    <property type="entry name" value="IG_LIKE"/>
    <property type="match status" value="6"/>
</dbReference>
<evidence type="ECO:0000313" key="4">
    <source>
        <dbReference type="RefSeq" id="XP_006823020.1"/>
    </source>
</evidence>
<feature type="domain" description="Ig-like" evidence="2">
    <location>
        <begin position="171"/>
        <end position="253"/>
    </location>
</feature>
<dbReference type="GeneID" id="102801955"/>
<organism evidence="3 4">
    <name type="scientific">Saccoglossus kowalevskii</name>
    <name type="common">Acorn worm</name>
    <dbReference type="NCBI Taxonomy" id="10224"/>
    <lineage>
        <taxon>Eukaryota</taxon>
        <taxon>Metazoa</taxon>
        <taxon>Hemichordata</taxon>
        <taxon>Enteropneusta</taxon>
        <taxon>Harrimaniidae</taxon>
        <taxon>Saccoglossus</taxon>
    </lineage>
</organism>
<accession>A0ABM0MSM9</accession>
<reference evidence="4" key="1">
    <citation type="submission" date="2025-08" db="UniProtKB">
        <authorList>
            <consortium name="RefSeq"/>
        </authorList>
    </citation>
    <scope>IDENTIFICATION</scope>
    <source>
        <tissue evidence="4">Testes</tissue>
    </source>
</reference>
<evidence type="ECO:0000259" key="2">
    <source>
        <dbReference type="PROSITE" id="PS50835"/>
    </source>
</evidence>
<dbReference type="InterPro" id="IPR013783">
    <property type="entry name" value="Ig-like_fold"/>
</dbReference>
<name>A0ABM0MSM9_SACKO</name>
<feature type="region of interest" description="Disordered" evidence="1">
    <location>
        <begin position="1029"/>
        <end position="1077"/>
    </location>
</feature>
<dbReference type="InterPro" id="IPR036179">
    <property type="entry name" value="Ig-like_dom_sf"/>
</dbReference>
<sequence>MRAVSQIVVPEKQLEELHIGEISVTFSEPLFVKELKDIEANINEKAVFECQVIGEPKPEIIWFKNGEKLCDTERYMSSYETDGTCVLEIPVVEEDDETEFECRAVNPVGESSTYAELIVTVATHEVRKDKIETITTTTVTKTVVEEVLTETTVSDAEIQMPVTVEAQPCKPEIKSELTDIDMKVGERVTLECEIYGVPQPNVVWLKEGEPITGKRYTSTCDLNNHFALEIFPVTEDDAAEFECRATNKLGTVSSFCELFLEKQIEIPEKEVVKTTAVEALPKVTMSSADLDMPKTMETKPCQPEIKVNMPEVDVSVGKKASLVCYVSGTPRPTVTWLKEGKPVTGENYTSSFDIDGKCILEISHVTDDDNAKFECRAENELGTVSTTCEVFTVKTVEMQDQERVFTEKIEIAEDKLLEIIPVQTESTQMVIEEETQRDIEMIIKVPEEEQKLTFISELSDVEAVEGDIVTLECEIKGQPRPSVMWYKEGQIITGTRYISICELSGKCMLVINPLTDDDDAEFECRATNKFGTVSSFCEIYVKKLVELPKQDSTQKKVSLVMPESDTALVFQGVEGIDEPYVQLIKIPTEEDAAPWEDVVVDVQVQKPAAAEETSTSALTVSQLCESLAWEEPVDMPKSDEPQKKQAVEESLVKPSEIPAAEEPIFWERLQDDKKSVPTTEKVEESTPDKITVIALQSEESVPWENLGLKEEDLAKPEKLEEIPSESLSLPQLAESLTWEETEEITRPIKAVREEAVSETLIAPSAIPAAEETVSWEKLEESEKPIVKTEKLAEKVPERMSVVAVQQEEAVSWEKLDFQKESLTKPERPEELASEPLPIPQLAESLAWEETEEIVKSVPASNKAIEEIQIKPTDIPATEEHVSWEKLEDVEKPSLILEKLDKTSVMIPVEVSQKEQAVPWEEVKDIQVSMATKDVHVQETSTSALTVSQLCESLAWEEPEDMPKSGEPQKKQAVEESLVKPSEIPAAEEPIFWERLQDDNKSVLTTEKVEESTPDKITVIALQSEESVPWENLGLKEEDLAKPEKSEEMPSESLSLPQLAESLTWEETEEISRPIKAEREEAVSETLIAPSAIPAAEETVSWEKLEESEKPIVKIEKLAEKVSEKMSVVALQQEEAVSWEKLDFQKESMTKPERPEELASEPLPIPQLAESLAWEETEEIVKPVPASKEAIEEIQIKPTEIPASEEHVSWEKLEDVEKPSLIPEKLDKTSVMIPVEVSQKEQAVPWEEVKDIEVSVATKEIVELRDVEIVFQVHDDTEKVETIKPNVLTELKDVEAVEGQTVTLECNIQGTPRPVIMWYKQGQQITGTRYTSICEMDGKCLLLIHPLTADDDAEFECRARNELGTVSSFCEIYVEKLVEIPKKEETLTKVSVVMAETVPSPILEDVHAIGETAMMSLRLPTEEEGVAWDKLDIDLSEIQKPAAAEETTTSALTVSQLCESLAWEEPKDMPKSDEPQKKQAVEESLVKPSEIPTAEEPIFWERLQDDTKSVPTTEKVEESTPDKITVIALQSEQLVPWENLGLKEEDLAKPEKSEEIPSESLSLPQLAESLAWEETGEITRPIKPEIEEAVSETLIAPSAIPAAEETVSWEKLEESEKPIVKIEKLAEKVSEKMSVVALQQEEAVSWEKLDFQKESLTKPERPEELASEPLPLPQLTESLAWEETEEIVKPVPASKEAIEEIQIKPTEIPASEEHVSWEKLEDVEKPSLIPEKLDKTSVMIPVEVSQKEQAVPWEEVKDIEVSVATKEIVELRDVEIVFQVHDDTEKVETIKPIVLTELKDVEAVEGQTVTLECNIQGTPRPVIMWYKQGQQITGTRYTSICEMDGKCLLLINPLTDDDDAEFECRATNELGTVSSFVKYMLRNLLKFQRKKKH</sequence>
<feature type="compositionally biased region" description="Basic and acidic residues" evidence="1">
    <location>
        <begin position="960"/>
        <end position="977"/>
    </location>
</feature>
<dbReference type="Proteomes" id="UP000694865">
    <property type="component" value="Unplaced"/>
</dbReference>
<feature type="domain" description="Ig-like" evidence="2">
    <location>
        <begin position="446"/>
        <end position="534"/>
    </location>
</feature>
<feature type="compositionally biased region" description="Basic and acidic residues" evidence="1">
    <location>
        <begin position="1033"/>
        <end position="1047"/>
    </location>
</feature>
<dbReference type="InterPro" id="IPR003599">
    <property type="entry name" value="Ig_sub"/>
</dbReference>
<dbReference type="Pfam" id="PF07679">
    <property type="entry name" value="I-set"/>
    <property type="match status" value="6"/>
</dbReference>
<feature type="domain" description="Ig-like" evidence="2">
    <location>
        <begin position="1791"/>
        <end position="1873"/>
    </location>
</feature>
<feature type="compositionally biased region" description="Basic and acidic residues" evidence="1">
    <location>
        <begin position="1463"/>
        <end position="1484"/>
    </location>
</feature>
<feature type="domain" description="Ig-like" evidence="2">
    <location>
        <begin position="303"/>
        <end position="391"/>
    </location>
</feature>
<evidence type="ECO:0000256" key="1">
    <source>
        <dbReference type="SAM" id="MobiDB-lite"/>
    </source>
</evidence>
<feature type="domain" description="Ig-like" evidence="2">
    <location>
        <begin position="1284"/>
        <end position="1366"/>
    </location>
</feature>
<dbReference type="InterPro" id="IPR013098">
    <property type="entry name" value="Ig_I-set"/>
</dbReference>
<dbReference type="SMART" id="SM00409">
    <property type="entry name" value="IG"/>
    <property type="match status" value="6"/>
</dbReference>
<dbReference type="CDD" id="cd00096">
    <property type="entry name" value="Ig"/>
    <property type="match status" value="2"/>
</dbReference>
<dbReference type="RefSeq" id="XP_006823020.1">
    <property type="nucleotide sequence ID" value="XM_006822957.1"/>
</dbReference>
<feature type="region of interest" description="Disordered" evidence="1">
    <location>
        <begin position="1463"/>
        <end position="1488"/>
    </location>
</feature>
<keyword evidence="3" id="KW-1185">Reference proteome</keyword>
<dbReference type="Gene3D" id="2.60.40.10">
    <property type="entry name" value="Immunoglobulins"/>
    <property type="match status" value="6"/>
</dbReference>
<proteinExistence type="predicted"/>
<dbReference type="SMART" id="SM00408">
    <property type="entry name" value="IGc2"/>
    <property type="match status" value="6"/>
</dbReference>
<dbReference type="PANTHER" id="PTHR47633">
    <property type="entry name" value="IMMUNOGLOBULIN"/>
    <property type="match status" value="1"/>
</dbReference>
<protein>
    <submittedName>
        <fullName evidence="4">Titin-like</fullName>
    </submittedName>
</protein>
<gene>
    <name evidence="4" type="primary">LOC102801955</name>
</gene>
<evidence type="ECO:0000313" key="3">
    <source>
        <dbReference type="Proteomes" id="UP000694865"/>
    </source>
</evidence>
<feature type="region of interest" description="Disordered" evidence="1">
    <location>
        <begin position="956"/>
        <end position="980"/>
    </location>
</feature>
<feature type="domain" description="Ig-like" evidence="2">
    <location>
        <begin position="29"/>
        <end position="120"/>
    </location>
</feature>
<dbReference type="InterPro" id="IPR007110">
    <property type="entry name" value="Ig-like_dom"/>
</dbReference>